<evidence type="ECO:0000256" key="1">
    <source>
        <dbReference type="SAM" id="MobiDB-lite"/>
    </source>
</evidence>
<feature type="region of interest" description="Disordered" evidence="1">
    <location>
        <begin position="1"/>
        <end position="25"/>
    </location>
</feature>
<accession>A0A0K1JEI8</accession>
<evidence type="ECO:0000259" key="2">
    <source>
        <dbReference type="Pfam" id="PF13485"/>
    </source>
</evidence>
<reference evidence="3 4" key="1">
    <citation type="submission" date="2015-03" db="EMBL/GenBank/DDBJ databases">
        <title>Luteipulveratus halotolerans sp. nov., a novel actinobacterium (Dermacoccaceae) from Sarawak, Malaysia.</title>
        <authorList>
            <person name="Juboi H."/>
            <person name="Basik A."/>
            <person name="Shamsul S.S."/>
            <person name="Arnold P."/>
            <person name="Schmitt E.K."/>
            <person name="Sanglier J.-J."/>
            <person name="Yeo T."/>
        </authorList>
    </citation>
    <scope>NUCLEOTIDE SEQUENCE [LARGE SCALE GENOMIC DNA]</scope>
    <source>
        <strain evidence="3 4">MN07-A0370</strain>
    </source>
</reference>
<dbReference type="Pfam" id="PF13485">
    <property type="entry name" value="Peptidase_MA_2"/>
    <property type="match status" value="1"/>
</dbReference>
<dbReference type="AlphaFoldDB" id="A0A0K1JEI8"/>
<organism evidence="3 4">
    <name type="scientific">Luteipulveratus mongoliensis</name>
    <dbReference type="NCBI Taxonomy" id="571913"/>
    <lineage>
        <taxon>Bacteria</taxon>
        <taxon>Bacillati</taxon>
        <taxon>Actinomycetota</taxon>
        <taxon>Actinomycetes</taxon>
        <taxon>Micrococcales</taxon>
        <taxon>Dermacoccaceae</taxon>
        <taxon>Luteipulveratus</taxon>
    </lineage>
</organism>
<feature type="domain" description="Peptidase MA-like" evidence="2">
    <location>
        <begin position="130"/>
        <end position="291"/>
    </location>
</feature>
<protein>
    <recommendedName>
        <fullName evidence="2">Peptidase MA-like domain-containing protein</fullName>
    </recommendedName>
</protein>
<name>A0A0K1JEI8_9MICO</name>
<sequence length="296" mass="32340">MAAAPPKAVHGGDCTTMPPPLGPAPAETFNTLPAPGPIKQVTAGSPAAALLKRDALGWLARPGMKYTELGPIVLVGDVSDQVLQRSAADLRKSIDVTTRVYGDAIPLEPRRLVLVPASARDFGRAARDSPRGWLGFMQYSDQTTYIGIGPDTRSGSPYVGERPSSVMTHELMHLTTVSYAYSDMPAWLTEGYAEIAAEVQDPRVRQENDRTIRGARLRIPDEDALYGDEPGLPYALSASFVRYLCSIKGSRQLGTFVRNVTNRAWQIDTFAKNTYGHTIDELVPGWKAWVARTNKR</sequence>
<gene>
    <name evidence="3" type="ORF">VV02_02565</name>
</gene>
<proteinExistence type="predicted"/>
<evidence type="ECO:0000313" key="4">
    <source>
        <dbReference type="Proteomes" id="UP000066480"/>
    </source>
</evidence>
<dbReference type="InterPro" id="IPR039568">
    <property type="entry name" value="Peptidase_MA-like_dom"/>
</dbReference>
<dbReference type="KEGG" id="lmoi:VV02_02565"/>
<keyword evidence="4" id="KW-1185">Reference proteome</keyword>
<evidence type="ECO:0000313" key="3">
    <source>
        <dbReference type="EMBL" id="AKU15005.1"/>
    </source>
</evidence>
<dbReference type="Proteomes" id="UP000066480">
    <property type="component" value="Chromosome"/>
</dbReference>
<dbReference type="EMBL" id="CP011112">
    <property type="protein sequence ID" value="AKU15005.1"/>
    <property type="molecule type" value="Genomic_DNA"/>
</dbReference>